<evidence type="ECO:0000256" key="1">
    <source>
        <dbReference type="SAM" id="Phobius"/>
    </source>
</evidence>
<gene>
    <name evidence="2" type="ORF">C4D60_Mb09t14740</name>
</gene>
<dbReference type="EMBL" id="PYDT01000010">
    <property type="protein sequence ID" value="THU47366.1"/>
    <property type="molecule type" value="Genomic_DNA"/>
</dbReference>
<sequence>MSFLAGRLAATEGAYFLHESKNAVGRLAQKLPPPPPPPSGSADGVKALTDDAVGTADVLPEILRHSLPIKGAAVPEPSSLSVPSRWLVHSSSSSSAPVLSDSHNPLRSFISLPQATFGPKRWQVPLEQPNISASTANDLRHDRYSPVDSEKIKAALVGYSQIGKAFAVATSIVFGGATILLAYVANSLQLQSIDDIKTKGRDLIQPGADMVKEQMGPFRIWAEKMSRKWHREVDGEAKEKTIIKELARTLGSRTSN</sequence>
<feature type="transmembrane region" description="Helical" evidence="1">
    <location>
        <begin position="165"/>
        <end position="185"/>
    </location>
</feature>
<keyword evidence="1" id="KW-0472">Membrane</keyword>
<reference evidence="2 3" key="1">
    <citation type="journal article" date="2019" name="Nat. Plants">
        <title>Genome sequencing of Musa balbisiana reveals subgenome evolution and function divergence in polyploid bananas.</title>
        <authorList>
            <person name="Yao X."/>
        </authorList>
    </citation>
    <scope>NUCLEOTIDE SEQUENCE [LARGE SCALE GENOMIC DNA]</scope>
    <source>
        <strain evidence="3">cv. DH-PKW</strain>
        <tissue evidence="2">Leaves</tissue>
    </source>
</reference>
<comment type="caution">
    <text evidence="2">The sequence shown here is derived from an EMBL/GenBank/DDBJ whole genome shotgun (WGS) entry which is preliminary data.</text>
</comment>
<organism evidence="2 3">
    <name type="scientific">Musa balbisiana</name>
    <name type="common">Banana</name>
    <dbReference type="NCBI Taxonomy" id="52838"/>
    <lineage>
        <taxon>Eukaryota</taxon>
        <taxon>Viridiplantae</taxon>
        <taxon>Streptophyta</taxon>
        <taxon>Embryophyta</taxon>
        <taxon>Tracheophyta</taxon>
        <taxon>Spermatophyta</taxon>
        <taxon>Magnoliopsida</taxon>
        <taxon>Liliopsida</taxon>
        <taxon>Zingiberales</taxon>
        <taxon>Musaceae</taxon>
        <taxon>Musa</taxon>
    </lineage>
</organism>
<evidence type="ECO:0000313" key="2">
    <source>
        <dbReference type="EMBL" id="THU47366.1"/>
    </source>
</evidence>
<protein>
    <submittedName>
        <fullName evidence="2">Uncharacterized protein</fullName>
    </submittedName>
</protein>
<dbReference type="PANTHER" id="PTHR36704:SF1">
    <property type="entry name" value="OS06G0239700 PROTEIN"/>
    <property type="match status" value="1"/>
</dbReference>
<evidence type="ECO:0000313" key="3">
    <source>
        <dbReference type="Proteomes" id="UP000317650"/>
    </source>
</evidence>
<dbReference type="AlphaFoldDB" id="A0A4V4H392"/>
<keyword evidence="3" id="KW-1185">Reference proteome</keyword>
<keyword evidence="1" id="KW-0812">Transmembrane</keyword>
<dbReference type="PANTHER" id="PTHR36704">
    <property type="entry name" value="PROTEIN, PUTATIVE-RELATED"/>
    <property type="match status" value="1"/>
</dbReference>
<accession>A0A4V4H392</accession>
<name>A0A4V4H392_MUSBA</name>
<dbReference type="Proteomes" id="UP000317650">
    <property type="component" value="Chromosome 9"/>
</dbReference>
<proteinExistence type="predicted"/>
<keyword evidence="1" id="KW-1133">Transmembrane helix</keyword>